<feature type="region of interest" description="Disordered" evidence="8">
    <location>
        <begin position="1117"/>
        <end position="1141"/>
    </location>
</feature>
<dbReference type="InterPro" id="IPR036179">
    <property type="entry name" value="Ig-like_dom_sf"/>
</dbReference>
<keyword evidence="4 9" id="KW-0472">Membrane</keyword>
<organism evidence="12 13">
    <name type="scientific">Petrolisthes cinctipes</name>
    <name type="common">Flat porcelain crab</name>
    <dbReference type="NCBI Taxonomy" id="88211"/>
    <lineage>
        <taxon>Eukaryota</taxon>
        <taxon>Metazoa</taxon>
        <taxon>Ecdysozoa</taxon>
        <taxon>Arthropoda</taxon>
        <taxon>Crustacea</taxon>
        <taxon>Multicrustacea</taxon>
        <taxon>Malacostraca</taxon>
        <taxon>Eumalacostraca</taxon>
        <taxon>Eucarida</taxon>
        <taxon>Decapoda</taxon>
        <taxon>Pleocyemata</taxon>
        <taxon>Anomura</taxon>
        <taxon>Galatheoidea</taxon>
        <taxon>Porcellanidae</taxon>
        <taxon>Petrolisthes</taxon>
    </lineage>
</organism>
<evidence type="ECO:0000313" key="12">
    <source>
        <dbReference type="EMBL" id="KAK3877905.1"/>
    </source>
</evidence>
<evidence type="ECO:0000259" key="10">
    <source>
        <dbReference type="PROSITE" id="PS50835"/>
    </source>
</evidence>
<keyword evidence="13" id="KW-1185">Reference proteome</keyword>
<dbReference type="SUPFAM" id="SSF49265">
    <property type="entry name" value="Fibronectin type III"/>
    <property type="match status" value="2"/>
</dbReference>
<protein>
    <submittedName>
        <fullName evidence="12">Uncharacterized protein</fullName>
    </submittedName>
</protein>
<keyword evidence="6" id="KW-0325">Glycoprotein</keyword>
<evidence type="ECO:0000256" key="6">
    <source>
        <dbReference type="ARBA" id="ARBA00023180"/>
    </source>
</evidence>
<feature type="domain" description="Ig-like" evidence="10">
    <location>
        <begin position="31"/>
        <end position="122"/>
    </location>
</feature>
<dbReference type="SUPFAM" id="SSF48726">
    <property type="entry name" value="Immunoglobulin"/>
    <property type="match status" value="5"/>
</dbReference>
<keyword evidence="3" id="KW-0677">Repeat</keyword>
<dbReference type="SMART" id="SM00060">
    <property type="entry name" value="FN3"/>
    <property type="match status" value="3"/>
</dbReference>
<feature type="domain" description="Ig-like" evidence="10">
    <location>
        <begin position="128"/>
        <end position="218"/>
    </location>
</feature>
<gene>
    <name evidence="12" type="ORF">Pcinc_017415</name>
</gene>
<dbReference type="InterPro" id="IPR013106">
    <property type="entry name" value="Ig_V-set"/>
</dbReference>
<dbReference type="PANTHER" id="PTHR10075">
    <property type="entry name" value="BASIGIN RELATED"/>
    <property type="match status" value="1"/>
</dbReference>
<dbReference type="PROSITE" id="PS50835">
    <property type="entry name" value="IG_LIKE"/>
    <property type="match status" value="5"/>
</dbReference>
<keyword evidence="2" id="KW-1003">Cell membrane</keyword>
<name>A0AAE1FPA8_PETCI</name>
<comment type="caution">
    <text evidence="12">The sequence shown here is derived from an EMBL/GenBank/DDBJ whole genome shotgun (WGS) entry which is preliminary data.</text>
</comment>
<evidence type="ECO:0000256" key="3">
    <source>
        <dbReference type="ARBA" id="ARBA00022737"/>
    </source>
</evidence>
<accession>A0AAE1FPA8</accession>
<feature type="region of interest" description="Disordered" evidence="8">
    <location>
        <begin position="1232"/>
        <end position="1292"/>
    </location>
</feature>
<proteinExistence type="predicted"/>
<feature type="domain" description="Ig-like" evidence="10">
    <location>
        <begin position="315"/>
        <end position="409"/>
    </location>
</feature>
<keyword evidence="7" id="KW-0393">Immunoglobulin domain</keyword>
<dbReference type="Proteomes" id="UP001286313">
    <property type="component" value="Unassembled WGS sequence"/>
</dbReference>
<evidence type="ECO:0000256" key="2">
    <source>
        <dbReference type="ARBA" id="ARBA00022475"/>
    </source>
</evidence>
<dbReference type="GO" id="GO:0007156">
    <property type="term" value="P:homophilic cell adhesion via plasma membrane adhesion molecules"/>
    <property type="evidence" value="ECO:0007669"/>
    <property type="project" value="TreeGrafter"/>
</dbReference>
<dbReference type="CDD" id="cd00063">
    <property type="entry name" value="FN3"/>
    <property type="match status" value="3"/>
</dbReference>
<keyword evidence="9" id="KW-0812">Transmembrane</keyword>
<feature type="domain" description="Fibronectin type-III" evidence="11">
    <location>
        <begin position="525"/>
        <end position="627"/>
    </location>
</feature>
<dbReference type="GO" id="GO:0030424">
    <property type="term" value="C:axon"/>
    <property type="evidence" value="ECO:0007669"/>
    <property type="project" value="TreeGrafter"/>
</dbReference>
<dbReference type="GO" id="GO:0007411">
    <property type="term" value="P:axon guidance"/>
    <property type="evidence" value="ECO:0007669"/>
    <property type="project" value="TreeGrafter"/>
</dbReference>
<dbReference type="InterPro" id="IPR013783">
    <property type="entry name" value="Ig-like_fold"/>
</dbReference>
<dbReference type="Pfam" id="PF00041">
    <property type="entry name" value="fn3"/>
    <property type="match status" value="3"/>
</dbReference>
<feature type="region of interest" description="Disordered" evidence="8">
    <location>
        <begin position="1003"/>
        <end position="1045"/>
    </location>
</feature>
<evidence type="ECO:0000256" key="5">
    <source>
        <dbReference type="ARBA" id="ARBA00023157"/>
    </source>
</evidence>
<keyword evidence="5" id="KW-1015">Disulfide bond</keyword>
<dbReference type="SMART" id="SM00409">
    <property type="entry name" value="IG"/>
    <property type="match status" value="5"/>
</dbReference>
<feature type="domain" description="Fibronectin type-III" evidence="11">
    <location>
        <begin position="753"/>
        <end position="846"/>
    </location>
</feature>
<dbReference type="SMART" id="SM00408">
    <property type="entry name" value="IGc2"/>
    <property type="match status" value="5"/>
</dbReference>
<feature type="compositionally biased region" description="Polar residues" evidence="8">
    <location>
        <begin position="1117"/>
        <end position="1131"/>
    </location>
</feature>
<feature type="region of interest" description="Disordered" evidence="8">
    <location>
        <begin position="1187"/>
        <end position="1218"/>
    </location>
</feature>
<sequence length="1292" mass="140535">MVCVMALVGVSCSELHQVTTQHHQSGVQRAPEITEHPTDLLVAKNEPATLNCHASGRPEPKITWYKDGQPFQLHKGRHVQLATGGLFFLKVLQTKRDNDSGVYWCVASNTVATTASRNATLEIAVLREEFRLEPEATRVAEGERAVLACLPPRGNPEPVVSWVKDGHLLLPAAHHHRYRVVDGGSLVISGVRVSDSGQYVCRARNVFGHKESRPAILSVLVWPHLVSTSGTVTGAAGSTVELVCRVGGDPLPEVFWRRVEPPGDLPLGRMALEERSQVLRIHHVAPEDQGTYSCQAENPVGSVAANISLLVHSRPVITVVPLDARVAVNGTASFECRTSGWPRPTTYWMHEGSGNVIGPGQTWGGGRWSVDDQNTLTVHVVRREDRGYYVCSAVGVAGSTLARAHLEVQDLAHMPPPLIALGASNQTLPLGTEGEMPCEALGTPEPVVVWRRAGNIIKPDHRTSISPLGTLRIQDLKMSDTDVYTCTATSGARKTTWATSLVVARPTNPNVAFFKIPDEGTLPEAPGHVTVLGINTTAVSLGWRRGRPGLSSLLGYSVQMWSPDLRGAWVTAATRHTPSSGHTPTPVSLTVTDLLPDTRYMFVVRARNSHGVSRPSPITHTVKTLVSEVGGAPLLHEIRTRLSQPVIHLVSVQPVTATSLQVSWQLLVDAALLEGVYVRYRPLETHYGSPVGGLSVETVTFHRDAAPVNEYVVEKLRPATWYEVFVVPFYRSVEGQPTAAVRVATQEGAPAVSPSGLHYIHVNTSTVRITWDPIPAQHSNGHITGYNLQISDSINQSLVLNVTVNSTWTLVSGLLPGMTYLLTLRGLTTRGAGPSTTPFSLIFPGDPTIKYPGSKEPSPYHKNTHMVVGISVTATIIFSLLAVTIFCIYRRRQNKCEHYYSKGEVNGPWSEYPECWGDTEGRVTATMYTDLVSQGPPVTHLYHQPPSLSIGKKGMKGDGRRGTDEAYEDPDRLGLVSFHGGADVRGHSPEPYATTPLIKDIFKGPGRKRLPAHIPTSDSQSPPREKDTRELVSSNDNTNIQQHTKPSCNFNSLPEKGPDIQFPPPPSTPWIDGKCNNVTVASSGSHTQPSLSHRLLLHHFPHGNTRGFSRKIPKHSFLTSRSQGSKPQVVSSLKCPESDPGRTINLPDNIIVKKGVRDPSCRVFSSTNDSVEDIVIRRESNNMEWYYEPGLSSGTSPQSSALGDAESGDESGGSWDDSCYSSHHPALTLLHNTDHRGRGQGGHDEGSLGSDGSLCDTDDYMYSSRPVVTSQSSHDKSRPLYPRQASHTSPLV</sequence>
<dbReference type="FunFam" id="2.60.40.10:FF:000189">
    <property type="entry name" value="Neogenin isoform 3"/>
    <property type="match status" value="2"/>
</dbReference>
<evidence type="ECO:0000256" key="4">
    <source>
        <dbReference type="ARBA" id="ARBA00023136"/>
    </source>
</evidence>
<dbReference type="EMBL" id="JAWQEG010001609">
    <property type="protein sequence ID" value="KAK3877905.1"/>
    <property type="molecule type" value="Genomic_DNA"/>
</dbReference>
<feature type="domain" description="Fibronectin type-III" evidence="11">
    <location>
        <begin position="645"/>
        <end position="748"/>
    </location>
</feature>
<feature type="region of interest" description="Disordered" evidence="8">
    <location>
        <begin position="942"/>
        <end position="968"/>
    </location>
</feature>
<dbReference type="PANTHER" id="PTHR10075:SF103">
    <property type="entry name" value="ROUNDABOUT HOMOLOG 4"/>
    <property type="match status" value="1"/>
</dbReference>
<dbReference type="InterPro" id="IPR003599">
    <property type="entry name" value="Ig_sub"/>
</dbReference>
<feature type="compositionally biased region" description="Basic and acidic residues" evidence="8">
    <location>
        <begin position="1232"/>
        <end position="1246"/>
    </location>
</feature>
<feature type="domain" description="Ig-like" evidence="10">
    <location>
        <begin position="416"/>
        <end position="504"/>
    </location>
</feature>
<feature type="domain" description="Ig-like" evidence="10">
    <location>
        <begin position="223"/>
        <end position="308"/>
    </location>
</feature>
<feature type="transmembrane region" description="Helical" evidence="9">
    <location>
        <begin position="866"/>
        <end position="889"/>
    </location>
</feature>
<comment type="subcellular location">
    <subcellularLocation>
        <location evidence="1">Cell membrane</location>
    </subcellularLocation>
</comment>
<evidence type="ECO:0000256" key="1">
    <source>
        <dbReference type="ARBA" id="ARBA00004236"/>
    </source>
</evidence>
<evidence type="ECO:0000259" key="11">
    <source>
        <dbReference type="PROSITE" id="PS50853"/>
    </source>
</evidence>
<dbReference type="InterPro" id="IPR003598">
    <property type="entry name" value="Ig_sub2"/>
</dbReference>
<dbReference type="GO" id="GO:0005886">
    <property type="term" value="C:plasma membrane"/>
    <property type="evidence" value="ECO:0007669"/>
    <property type="project" value="UniProtKB-SubCell"/>
</dbReference>
<evidence type="ECO:0000256" key="8">
    <source>
        <dbReference type="SAM" id="MobiDB-lite"/>
    </source>
</evidence>
<evidence type="ECO:0000256" key="9">
    <source>
        <dbReference type="SAM" id="Phobius"/>
    </source>
</evidence>
<dbReference type="Pfam" id="PF07679">
    <property type="entry name" value="I-set"/>
    <property type="match status" value="3"/>
</dbReference>
<dbReference type="GO" id="GO:0098632">
    <property type="term" value="F:cell-cell adhesion mediator activity"/>
    <property type="evidence" value="ECO:0007669"/>
    <property type="project" value="TreeGrafter"/>
</dbReference>
<dbReference type="PROSITE" id="PS50853">
    <property type="entry name" value="FN3"/>
    <property type="match status" value="3"/>
</dbReference>
<feature type="compositionally biased region" description="Basic and acidic residues" evidence="8">
    <location>
        <begin position="955"/>
        <end position="968"/>
    </location>
</feature>
<feature type="compositionally biased region" description="Polar residues" evidence="8">
    <location>
        <begin position="1031"/>
        <end position="1045"/>
    </location>
</feature>
<dbReference type="GO" id="GO:0070593">
    <property type="term" value="P:dendrite self-avoidance"/>
    <property type="evidence" value="ECO:0007669"/>
    <property type="project" value="TreeGrafter"/>
</dbReference>
<dbReference type="InterPro" id="IPR003961">
    <property type="entry name" value="FN3_dom"/>
</dbReference>
<dbReference type="InterPro" id="IPR007110">
    <property type="entry name" value="Ig-like_dom"/>
</dbReference>
<evidence type="ECO:0000313" key="13">
    <source>
        <dbReference type="Proteomes" id="UP001286313"/>
    </source>
</evidence>
<evidence type="ECO:0000256" key="7">
    <source>
        <dbReference type="ARBA" id="ARBA00023319"/>
    </source>
</evidence>
<dbReference type="InterPro" id="IPR013098">
    <property type="entry name" value="Ig_I-set"/>
</dbReference>
<keyword evidence="9" id="KW-1133">Transmembrane helix</keyword>
<feature type="compositionally biased region" description="Polar residues" evidence="8">
    <location>
        <begin position="1192"/>
        <end position="1201"/>
    </location>
</feature>
<dbReference type="SMART" id="SM00406">
    <property type="entry name" value="IGv"/>
    <property type="match status" value="3"/>
</dbReference>
<dbReference type="FunFam" id="2.60.40.10:FF:000005">
    <property type="entry name" value="Neuronal cell adhesion molecule"/>
    <property type="match status" value="1"/>
</dbReference>
<dbReference type="InterPro" id="IPR036116">
    <property type="entry name" value="FN3_sf"/>
</dbReference>
<dbReference type="Gene3D" id="2.60.40.10">
    <property type="entry name" value="Immunoglobulins"/>
    <property type="match status" value="8"/>
</dbReference>
<reference evidence="12" key="1">
    <citation type="submission" date="2023-10" db="EMBL/GenBank/DDBJ databases">
        <title>Genome assemblies of two species of porcelain crab, Petrolisthes cinctipes and Petrolisthes manimaculis (Anomura: Porcellanidae).</title>
        <authorList>
            <person name="Angst P."/>
        </authorList>
    </citation>
    <scope>NUCLEOTIDE SEQUENCE</scope>
    <source>
        <strain evidence="12">PB745_01</strain>
        <tissue evidence="12">Gill</tissue>
    </source>
</reference>
<dbReference type="Pfam" id="PF13927">
    <property type="entry name" value="Ig_3"/>
    <property type="match status" value="2"/>
</dbReference>